<dbReference type="Gene3D" id="3.40.50.1820">
    <property type="entry name" value="alpha/beta hydrolase"/>
    <property type="match status" value="1"/>
</dbReference>
<name>A0A212IZT2_9DELT</name>
<evidence type="ECO:0000313" key="1">
    <source>
        <dbReference type="EMBL" id="SBV92716.1"/>
    </source>
</evidence>
<organism evidence="1">
    <name type="scientific">uncultured delta proteobacterium</name>
    <dbReference type="NCBI Taxonomy" id="34034"/>
    <lineage>
        <taxon>Bacteria</taxon>
        <taxon>Deltaproteobacteria</taxon>
        <taxon>environmental samples</taxon>
    </lineage>
</organism>
<gene>
    <name evidence="1" type="ORF">KL86DPRO_10408</name>
</gene>
<keyword evidence="1" id="KW-0378">Hydrolase</keyword>
<proteinExistence type="predicted"/>
<protein>
    <submittedName>
        <fullName evidence="1">Putative Dienelactone hydrolase-like protein</fullName>
    </submittedName>
</protein>
<accession>A0A212IZT2</accession>
<dbReference type="Pfam" id="PF03403">
    <property type="entry name" value="PAF-AH_p_II"/>
    <property type="match status" value="1"/>
</dbReference>
<reference evidence="1" key="1">
    <citation type="submission" date="2016-04" db="EMBL/GenBank/DDBJ databases">
        <authorList>
            <person name="Evans L.H."/>
            <person name="Alamgir A."/>
            <person name="Owens N."/>
            <person name="Weber N.D."/>
            <person name="Virtaneva K."/>
            <person name="Barbian K."/>
            <person name="Babar A."/>
            <person name="Rosenke K."/>
        </authorList>
    </citation>
    <scope>NUCLEOTIDE SEQUENCE</scope>
    <source>
        <strain evidence="1">86</strain>
    </source>
</reference>
<dbReference type="PANTHER" id="PTHR33428:SF14">
    <property type="entry name" value="CARBOXYLESTERASE TYPE B DOMAIN-CONTAINING PROTEIN"/>
    <property type="match status" value="1"/>
</dbReference>
<dbReference type="PANTHER" id="PTHR33428">
    <property type="entry name" value="CHLOROPHYLLASE-2, CHLOROPLASTIC"/>
    <property type="match status" value="1"/>
</dbReference>
<dbReference type="InterPro" id="IPR029058">
    <property type="entry name" value="AB_hydrolase_fold"/>
</dbReference>
<dbReference type="SUPFAM" id="SSF53474">
    <property type="entry name" value="alpha/beta-Hydrolases"/>
    <property type="match status" value="1"/>
</dbReference>
<dbReference type="AlphaFoldDB" id="A0A212IZT2"/>
<sequence length="421" mass="44834">MSRKPLPFPKPARPAAASVLPVFFLLLAALLLPAQAAFAKGSGPQLPQPGFRSVGLWDPDIPIRMDIAVWYPSPRIPRDLLLDGWSIRVGQNGITIPGRYPVILISHTTAASRLASHDLAATLARHGFIVIAPTHPKDNMDDTSGIFHAALFADRPRQLLLALEAVEKNAALHNIIDRSRIGILGVGAGAATALQLAGARPDPSLLGNHCALPENAVSADPLCSSWARLFHPQIQAEFAALLANGPEKFTPVLYAKAEPLTGGSSLNDLSHALAQDNKTQPAVPPQPPLPKTDTRQAQNVLAVGLLTPGLIDLFPDAVLQNVAVPVGILAAGNDAVYPAAKSVDRLQLLLPQRPALRVLQNAGHGDVQAPCPPMYQESFSALCGGQNPSGEDWRKIRNDFFVRFFQKTLGPPGPPPLLPSQ</sequence>
<dbReference type="GO" id="GO:0016787">
    <property type="term" value="F:hydrolase activity"/>
    <property type="evidence" value="ECO:0007669"/>
    <property type="project" value="UniProtKB-KW"/>
</dbReference>
<dbReference type="EMBL" id="FLUQ01000001">
    <property type="protein sequence ID" value="SBV92716.1"/>
    <property type="molecule type" value="Genomic_DNA"/>
</dbReference>